<dbReference type="AlphaFoldDB" id="E1RA41"/>
<feature type="transmembrane region" description="Helical" evidence="1">
    <location>
        <begin position="149"/>
        <end position="168"/>
    </location>
</feature>
<dbReference type="Pfam" id="PF00892">
    <property type="entry name" value="EamA"/>
    <property type="match status" value="2"/>
</dbReference>
<dbReference type="OrthoDB" id="9805239at2"/>
<sequence length="302" mass="32084">MQYINKIEGVVLVAISAVSFGLMPVFAKIAYTANTSTLTLLFLRFSVAAIFMFLLILMKRLVFPSKKEILIFLLMGAVGYTGQSFCYFTALNFASASVVSLLLYTYPVMVMIGSALFLKEKITFRKILALGFALTGAVVIIGAKGSANSIGIILSVASAVVYSGYILISSKVIKAGMEVQSSAFIMLGASIVYGIVNFTSGFSAPQNIKGISAVVMIALISTVLAFWSFFSGLEKIGPSSAALVSILEPVVTVFSSVMILSEKITLNIIIGGFLVIVSLLVILTSASESDETETISLTKNST</sequence>
<keyword evidence="4" id="KW-1185">Reference proteome</keyword>
<dbReference type="Proteomes" id="UP000002318">
    <property type="component" value="Chromosome"/>
</dbReference>
<feature type="transmembrane region" description="Helical" evidence="1">
    <location>
        <begin position="242"/>
        <end position="260"/>
    </location>
</feature>
<feature type="domain" description="EamA" evidence="2">
    <location>
        <begin position="150"/>
        <end position="283"/>
    </location>
</feature>
<evidence type="ECO:0000259" key="2">
    <source>
        <dbReference type="Pfam" id="PF00892"/>
    </source>
</evidence>
<feature type="transmembrane region" description="Helical" evidence="1">
    <location>
        <begin position="127"/>
        <end position="143"/>
    </location>
</feature>
<dbReference type="InterPro" id="IPR000620">
    <property type="entry name" value="EamA_dom"/>
</dbReference>
<keyword evidence="1" id="KW-0812">Transmembrane</keyword>
<dbReference type="GO" id="GO:0016020">
    <property type="term" value="C:membrane"/>
    <property type="evidence" value="ECO:0007669"/>
    <property type="project" value="InterPro"/>
</dbReference>
<dbReference type="PANTHER" id="PTHR22911">
    <property type="entry name" value="ACYL-MALONYL CONDENSING ENZYME-RELATED"/>
    <property type="match status" value="1"/>
</dbReference>
<protein>
    <recommendedName>
        <fullName evidence="2">EamA domain-containing protein</fullName>
    </recommendedName>
</protein>
<dbReference type="eggNOG" id="COG0697">
    <property type="taxonomic scope" value="Bacteria"/>
</dbReference>
<evidence type="ECO:0000313" key="4">
    <source>
        <dbReference type="Proteomes" id="UP000002318"/>
    </source>
</evidence>
<feature type="domain" description="EamA" evidence="2">
    <location>
        <begin position="9"/>
        <end position="141"/>
    </location>
</feature>
<proteinExistence type="predicted"/>
<evidence type="ECO:0000313" key="3">
    <source>
        <dbReference type="EMBL" id="ADK83360.1"/>
    </source>
</evidence>
<dbReference type="KEGG" id="ssm:Spirs_4287"/>
<dbReference type="SUPFAM" id="SSF103481">
    <property type="entry name" value="Multidrug resistance efflux transporter EmrE"/>
    <property type="match status" value="2"/>
</dbReference>
<name>E1RA41_SEDSS</name>
<gene>
    <name evidence="3" type="ordered locus">Spirs_4287</name>
</gene>
<feature type="transmembrane region" description="Helical" evidence="1">
    <location>
        <begin position="69"/>
        <end position="90"/>
    </location>
</feature>
<feature type="transmembrane region" description="Helical" evidence="1">
    <location>
        <begin position="210"/>
        <end position="230"/>
    </location>
</feature>
<dbReference type="STRING" id="573413.Spirs_4287"/>
<keyword evidence="1" id="KW-0472">Membrane</keyword>
<evidence type="ECO:0000256" key="1">
    <source>
        <dbReference type="SAM" id="Phobius"/>
    </source>
</evidence>
<feature type="transmembrane region" description="Helical" evidence="1">
    <location>
        <begin position="96"/>
        <end position="118"/>
    </location>
</feature>
<keyword evidence="1" id="KW-1133">Transmembrane helix</keyword>
<feature type="transmembrane region" description="Helical" evidence="1">
    <location>
        <begin position="266"/>
        <end position="286"/>
    </location>
</feature>
<dbReference type="RefSeq" id="WP_013256816.1">
    <property type="nucleotide sequence ID" value="NC_014364.1"/>
</dbReference>
<feature type="transmembrane region" description="Helical" evidence="1">
    <location>
        <begin position="180"/>
        <end position="198"/>
    </location>
</feature>
<accession>E1RA41</accession>
<organism evidence="3 4">
    <name type="scientific">Sediminispirochaeta smaragdinae (strain DSM 11293 / JCM 15392 / SEBR 4228)</name>
    <name type="common">Spirochaeta smaragdinae</name>
    <dbReference type="NCBI Taxonomy" id="573413"/>
    <lineage>
        <taxon>Bacteria</taxon>
        <taxon>Pseudomonadati</taxon>
        <taxon>Spirochaetota</taxon>
        <taxon>Spirochaetia</taxon>
        <taxon>Spirochaetales</taxon>
        <taxon>Spirochaetaceae</taxon>
        <taxon>Sediminispirochaeta</taxon>
    </lineage>
</organism>
<reference evidence="3 4" key="1">
    <citation type="journal article" date="2010" name="Stand. Genomic Sci.">
        <title>Complete genome sequence of Spirochaeta smaragdinae type strain (SEBR 4228).</title>
        <authorList>
            <person name="Mavromatis K."/>
            <person name="Yasawong M."/>
            <person name="Chertkov O."/>
            <person name="Lapidus A."/>
            <person name="Lucas S."/>
            <person name="Nolan M."/>
            <person name="Del Rio T.G."/>
            <person name="Tice H."/>
            <person name="Cheng J.F."/>
            <person name="Pitluck S."/>
            <person name="Liolios K."/>
            <person name="Ivanova N."/>
            <person name="Tapia R."/>
            <person name="Han C."/>
            <person name="Bruce D."/>
            <person name="Goodwin L."/>
            <person name="Pati A."/>
            <person name="Chen A."/>
            <person name="Palaniappan K."/>
            <person name="Land M."/>
            <person name="Hauser L."/>
            <person name="Chang Y.J."/>
            <person name="Jeffries C.D."/>
            <person name="Detter J.C."/>
            <person name="Rohde M."/>
            <person name="Brambilla E."/>
            <person name="Spring S."/>
            <person name="Goker M."/>
            <person name="Sikorski J."/>
            <person name="Woyke T."/>
            <person name="Bristow J."/>
            <person name="Eisen J.A."/>
            <person name="Markowitz V."/>
            <person name="Hugenholtz P."/>
            <person name="Klenk H.P."/>
            <person name="Kyrpides N.C."/>
        </authorList>
    </citation>
    <scope>NUCLEOTIDE SEQUENCE [LARGE SCALE GENOMIC DNA]</scope>
    <source>
        <strain evidence="4">DSM 11293 / JCM 15392 / SEBR 4228</strain>
    </source>
</reference>
<feature type="transmembrane region" description="Helical" evidence="1">
    <location>
        <begin position="37"/>
        <end position="57"/>
    </location>
</feature>
<feature type="transmembrane region" description="Helical" evidence="1">
    <location>
        <begin position="9"/>
        <end position="31"/>
    </location>
</feature>
<dbReference type="HOGENOM" id="CLU_033863_9_3_12"/>
<dbReference type="EMBL" id="CP002116">
    <property type="protein sequence ID" value="ADK83360.1"/>
    <property type="molecule type" value="Genomic_DNA"/>
</dbReference>
<dbReference type="InterPro" id="IPR037185">
    <property type="entry name" value="EmrE-like"/>
</dbReference>
<dbReference type="PANTHER" id="PTHR22911:SF79">
    <property type="entry name" value="MOBA-LIKE NTP TRANSFERASE DOMAIN-CONTAINING PROTEIN"/>
    <property type="match status" value="1"/>
</dbReference>